<dbReference type="AlphaFoldDB" id="A0A7K4ECM9"/>
<evidence type="ECO:0000256" key="1">
    <source>
        <dbReference type="SAM" id="MobiDB-lite"/>
    </source>
</evidence>
<dbReference type="EMBL" id="AMWJ02000001">
    <property type="protein sequence ID" value="NNJ15413.1"/>
    <property type="molecule type" value="Genomic_DNA"/>
</dbReference>
<dbReference type="RefSeq" id="WP_170394525.1">
    <property type="nucleotide sequence ID" value="NZ_AMWJ02000001.1"/>
</dbReference>
<gene>
    <name evidence="2" type="ORF">CSV86_009300</name>
</gene>
<evidence type="ECO:0000313" key="3">
    <source>
        <dbReference type="Proteomes" id="UP000010448"/>
    </source>
</evidence>
<protein>
    <submittedName>
        <fullName evidence="2">Uncharacterized protein</fullName>
    </submittedName>
</protein>
<feature type="region of interest" description="Disordered" evidence="1">
    <location>
        <begin position="42"/>
        <end position="68"/>
    </location>
</feature>
<keyword evidence="3" id="KW-1185">Reference proteome</keyword>
<sequence>MGEQVQALEQVLCHRPEALAGRGLQQFRRALLLLQQQPRADCCSGSSSPAGGVLADQQSVLGDRKKPFKNNELMSWHERCNSPGKGHPARSIP</sequence>
<evidence type="ECO:0000313" key="2">
    <source>
        <dbReference type="EMBL" id="NNJ15413.1"/>
    </source>
</evidence>
<dbReference type="Proteomes" id="UP000010448">
    <property type="component" value="Unassembled WGS sequence"/>
</dbReference>
<name>A0A7K4ECM9_9PSED</name>
<proteinExistence type="predicted"/>
<reference evidence="2 3" key="1">
    <citation type="journal article" date="2013" name="Genome Announc.">
        <title>Genome Sequence of Naphthalene-Degrading Soil Bacterium Pseudomonas putida CSV86.</title>
        <authorList>
            <person name="Phale P.S."/>
            <person name="Paliwal V."/>
            <person name="Raju S.C."/>
            <person name="Modak A."/>
            <person name="Purohit H.J."/>
        </authorList>
    </citation>
    <scope>NUCLEOTIDE SEQUENCE [LARGE SCALE GENOMIC DNA]</scope>
    <source>
        <strain evidence="2 3">CSV86</strain>
    </source>
</reference>
<accession>A0A7K4ECM9</accession>
<organism evidence="2 3">
    <name type="scientific">Pseudomonas bharatica CSV86</name>
    <dbReference type="NCBI Taxonomy" id="1005395"/>
    <lineage>
        <taxon>Bacteria</taxon>
        <taxon>Pseudomonadati</taxon>
        <taxon>Pseudomonadota</taxon>
        <taxon>Gammaproteobacteria</taxon>
        <taxon>Pseudomonadales</taxon>
        <taxon>Pseudomonadaceae</taxon>
        <taxon>Pseudomonas</taxon>
        <taxon>Pseudomonas bharatica</taxon>
    </lineage>
</organism>
<comment type="caution">
    <text evidence="2">The sequence shown here is derived from an EMBL/GenBank/DDBJ whole genome shotgun (WGS) entry which is preliminary data.</text>
</comment>
<feature type="region of interest" description="Disordered" evidence="1">
    <location>
        <begin position="74"/>
        <end position="93"/>
    </location>
</feature>